<evidence type="ECO:0000313" key="3">
    <source>
        <dbReference type="Proteomes" id="UP001172082"/>
    </source>
</evidence>
<dbReference type="RefSeq" id="WP_346751986.1">
    <property type="nucleotide sequence ID" value="NZ_JAUJEA010000003.1"/>
</dbReference>
<sequence length="116" mass="13313">MKNLFLDDIRSIDMIYDKSMENEFDIVRTYDEFVKYIKEKGLPAFISFDNDLGLDKDGNVAPDGYAAAKWLVYESGLDLRFLKFKVHSANPVAAEQIKGLLDNYIKHINKESTKAN</sequence>
<keyword evidence="3" id="KW-1185">Reference proteome</keyword>
<dbReference type="Proteomes" id="UP001172082">
    <property type="component" value="Unassembled WGS sequence"/>
</dbReference>
<gene>
    <name evidence="2" type="ORF">QQ008_11325</name>
</gene>
<proteinExistence type="predicted"/>
<feature type="domain" description="Cyclic-phosphate processing Receiver" evidence="1">
    <location>
        <begin position="3"/>
        <end position="103"/>
    </location>
</feature>
<evidence type="ECO:0000313" key="2">
    <source>
        <dbReference type="EMBL" id="MDN5201962.1"/>
    </source>
</evidence>
<name>A0ABT8KPK8_9BACT</name>
<accession>A0ABT8KPK8</accession>
<evidence type="ECO:0000259" key="1">
    <source>
        <dbReference type="Pfam" id="PF20274"/>
    </source>
</evidence>
<dbReference type="EMBL" id="JAUJEA010000003">
    <property type="protein sequence ID" value="MDN5201962.1"/>
    <property type="molecule type" value="Genomic_DNA"/>
</dbReference>
<reference evidence="2" key="1">
    <citation type="submission" date="2023-06" db="EMBL/GenBank/DDBJ databases">
        <title>Genomic of Parafulvivirga corallium.</title>
        <authorList>
            <person name="Wang G."/>
        </authorList>
    </citation>
    <scope>NUCLEOTIDE SEQUENCE</scope>
    <source>
        <strain evidence="2">BMA10</strain>
    </source>
</reference>
<protein>
    <recommendedName>
        <fullName evidence="1">Cyclic-phosphate processing Receiver domain-containing protein</fullName>
    </recommendedName>
</protein>
<dbReference type="Pfam" id="PF20274">
    <property type="entry name" value="cREC_REC"/>
    <property type="match status" value="1"/>
</dbReference>
<comment type="caution">
    <text evidence="2">The sequence shown here is derived from an EMBL/GenBank/DDBJ whole genome shotgun (WGS) entry which is preliminary data.</text>
</comment>
<organism evidence="2 3">
    <name type="scientific">Splendidivirga corallicola</name>
    <dbReference type="NCBI Taxonomy" id="3051826"/>
    <lineage>
        <taxon>Bacteria</taxon>
        <taxon>Pseudomonadati</taxon>
        <taxon>Bacteroidota</taxon>
        <taxon>Cytophagia</taxon>
        <taxon>Cytophagales</taxon>
        <taxon>Splendidivirgaceae</taxon>
        <taxon>Splendidivirga</taxon>
    </lineage>
</organism>
<dbReference type="InterPro" id="IPR046909">
    <property type="entry name" value="cREC_REC"/>
</dbReference>